<feature type="region of interest" description="Disordered" evidence="1">
    <location>
        <begin position="1"/>
        <end position="40"/>
    </location>
</feature>
<name>A0A5B7HLN5_PORTR</name>
<organism evidence="2 3">
    <name type="scientific">Portunus trituberculatus</name>
    <name type="common">Swimming crab</name>
    <name type="synonym">Neptunus trituberculatus</name>
    <dbReference type="NCBI Taxonomy" id="210409"/>
    <lineage>
        <taxon>Eukaryota</taxon>
        <taxon>Metazoa</taxon>
        <taxon>Ecdysozoa</taxon>
        <taxon>Arthropoda</taxon>
        <taxon>Crustacea</taxon>
        <taxon>Multicrustacea</taxon>
        <taxon>Malacostraca</taxon>
        <taxon>Eumalacostraca</taxon>
        <taxon>Eucarida</taxon>
        <taxon>Decapoda</taxon>
        <taxon>Pleocyemata</taxon>
        <taxon>Brachyura</taxon>
        <taxon>Eubrachyura</taxon>
        <taxon>Portunoidea</taxon>
        <taxon>Portunidae</taxon>
        <taxon>Portuninae</taxon>
        <taxon>Portunus</taxon>
    </lineage>
</organism>
<sequence>MWYGRGHQPSLLEKTSHHRSRLPGHTIPSHARSGSRNLNPLRAREKECRVLYNWTTGFWKLLTKSIMTVKVREDSGRWSSVPEESPSFFPQTDS</sequence>
<dbReference type="Proteomes" id="UP000324222">
    <property type="component" value="Unassembled WGS sequence"/>
</dbReference>
<gene>
    <name evidence="2" type="ORF">E2C01_064745</name>
</gene>
<feature type="compositionally biased region" description="Low complexity" evidence="1">
    <location>
        <begin position="79"/>
        <end position="94"/>
    </location>
</feature>
<dbReference type="AlphaFoldDB" id="A0A5B7HLN5"/>
<evidence type="ECO:0000256" key="1">
    <source>
        <dbReference type="SAM" id="MobiDB-lite"/>
    </source>
</evidence>
<reference evidence="2 3" key="1">
    <citation type="submission" date="2019-05" db="EMBL/GenBank/DDBJ databases">
        <title>Another draft genome of Portunus trituberculatus and its Hox gene families provides insights of decapod evolution.</title>
        <authorList>
            <person name="Jeong J.-H."/>
            <person name="Song I."/>
            <person name="Kim S."/>
            <person name="Choi T."/>
            <person name="Kim D."/>
            <person name="Ryu S."/>
            <person name="Kim W."/>
        </authorList>
    </citation>
    <scope>NUCLEOTIDE SEQUENCE [LARGE SCALE GENOMIC DNA]</scope>
    <source>
        <tissue evidence="2">Muscle</tissue>
    </source>
</reference>
<accession>A0A5B7HLN5</accession>
<evidence type="ECO:0000313" key="2">
    <source>
        <dbReference type="EMBL" id="MPC70495.1"/>
    </source>
</evidence>
<dbReference type="EMBL" id="VSRR010031227">
    <property type="protein sequence ID" value="MPC70495.1"/>
    <property type="molecule type" value="Genomic_DNA"/>
</dbReference>
<evidence type="ECO:0000313" key="3">
    <source>
        <dbReference type="Proteomes" id="UP000324222"/>
    </source>
</evidence>
<protein>
    <submittedName>
        <fullName evidence="2">Uncharacterized protein</fullName>
    </submittedName>
</protein>
<proteinExistence type="predicted"/>
<keyword evidence="3" id="KW-1185">Reference proteome</keyword>
<comment type="caution">
    <text evidence="2">The sequence shown here is derived from an EMBL/GenBank/DDBJ whole genome shotgun (WGS) entry which is preliminary data.</text>
</comment>
<feature type="region of interest" description="Disordered" evidence="1">
    <location>
        <begin position="73"/>
        <end position="94"/>
    </location>
</feature>